<dbReference type="SUPFAM" id="SSF48371">
    <property type="entry name" value="ARM repeat"/>
    <property type="match status" value="1"/>
</dbReference>
<organism evidence="5 6">
    <name type="scientific">Lasiosphaeria miniovina</name>
    <dbReference type="NCBI Taxonomy" id="1954250"/>
    <lineage>
        <taxon>Eukaryota</taxon>
        <taxon>Fungi</taxon>
        <taxon>Dikarya</taxon>
        <taxon>Ascomycota</taxon>
        <taxon>Pezizomycotina</taxon>
        <taxon>Sordariomycetes</taxon>
        <taxon>Sordariomycetidae</taxon>
        <taxon>Sordariales</taxon>
        <taxon>Lasiosphaeriaceae</taxon>
        <taxon>Lasiosphaeria</taxon>
    </lineage>
</organism>
<feature type="region of interest" description="Disordered" evidence="2">
    <location>
        <begin position="678"/>
        <end position="703"/>
    </location>
</feature>
<name>A0AA40DNR0_9PEZI</name>
<dbReference type="GO" id="GO:0009306">
    <property type="term" value="P:protein secretion"/>
    <property type="evidence" value="ECO:0007669"/>
    <property type="project" value="TreeGrafter"/>
</dbReference>
<feature type="domain" description="RNA polymerase II assembly factor Rtp1 C-terminal" evidence="3">
    <location>
        <begin position="826"/>
        <end position="858"/>
    </location>
</feature>
<dbReference type="InterPro" id="IPR019414">
    <property type="entry name" value="Rtp1_C2"/>
</dbReference>
<evidence type="ECO:0000313" key="6">
    <source>
        <dbReference type="Proteomes" id="UP001172101"/>
    </source>
</evidence>
<evidence type="ECO:0000256" key="1">
    <source>
        <dbReference type="ARBA" id="ARBA00005724"/>
    </source>
</evidence>
<feature type="compositionally biased region" description="Basic and acidic residues" evidence="2">
    <location>
        <begin position="682"/>
        <end position="703"/>
    </location>
</feature>
<comment type="similarity">
    <text evidence="1">Belongs to the Tango6 family.</text>
</comment>
<dbReference type="GeneID" id="85318432"/>
<evidence type="ECO:0008006" key="7">
    <source>
        <dbReference type="Google" id="ProtNLM"/>
    </source>
</evidence>
<proteinExistence type="inferred from homology"/>
<dbReference type="EMBL" id="JAUIRO010000007">
    <property type="protein sequence ID" value="KAK0706608.1"/>
    <property type="molecule type" value="Genomic_DNA"/>
</dbReference>
<dbReference type="InterPro" id="IPR019451">
    <property type="entry name" value="Rtp1_C1"/>
</dbReference>
<dbReference type="InterPro" id="IPR016024">
    <property type="entry name" value="ARM-type_fold"/>
</dbReference>
<dbReference type="Proteomes" id="UP001172101">
    <property type="component" value="Unassembled WGS sequence"/>
</dbReference>
<dbReference type="Pfam" id="PF10304">
    <property type="entry name" value="RTP1_C2"/>
    <property type="match status" value="1"/>
</dbReference>
<sequence length="908" mass="98976">MDQAPPAKQSRQKLMEAIMDLGNRAYNPDSSDELRARGQREFGDLMQRTKTLPLMAALNILMRPGSVPQWLRANLVDILTLVPLRPDGVRATLEFVFSVHPSSTVKVSEAAVPQKKGANITQEALKMAAQLIAAPPASVTPETWYSGISSQMLELLDGTDGPELTKVVSYIIGFGIFGRKATSAPGTPGWRHLAEPMLTRIKPPPSGLGTNTTGVGQDEVVDLSRERVLVAHNDLVTAIRRLHSLVVSHPNPGLCKRLLSPLLLPLWALSSLHQPSPSLSDAVCTPALELLRIHLRLVSSPDTLLPLVQNLGYVGGWDKHSPEWFYKTTGQGQGQVQIVDAKQLGTSLNGGVPQVTLQEIEERVPRLLELITSAFSDADISTAFVDLLGRWLKSAQKSRPGDIAVRQEPVSEPNPMVQISEVKVLQAMTDKFSEKLASQPRHILELASQVLVTSADAPEDDDDMNGVALSLINMVVTVPGFQKSRLDPQVLGIIESSLDKLTKRDDVNISRTANNLALLLRYRDEIDPDVGSTAAPTSRQIEDRKTYTLARSYITQQDSPPPVRMEGLSLISSLIVSHSPVLDIPGIIVLMSSLMSDAEDYINLQVIKIFTLLASRHPKSVTKELIDHFVDPKETESVDSRLRFGEALLQVIERLGETFSGETAQQVGEALLSVASRRGHRPKTEVKQAREERQRKMKHQEAGDAWKGEVPDLSDETTAEEKARTEILAQIVEGWESKRGAEDVRIRASALSVLGSAMETDIAGLGPSLVSAAVDLCVSTLQLERDPEKGILRRAAILLVMSFVRALDSAKQAGRRLGFGFGLAAQDDVARTLRYVADTDNDGLVQQHARDVVESLDNWQMAGLVPAETPGNQGAGLMKLAGLTVDPDKIASFLSASASSRPRIEEIK</sequence>
<evidence type="ECO:0000259" key="4">
    <source>
        <dbReference type="Pfam" id="PF10363"/>
    </source>
</evidence>
<dbReference type="Pfam" id="PF10363">
    <property type="entry name" value="RTP1_C1"/>
    <property type="match status" value="1"/>
</dbReference>
<evidence type="ECO:0000256" key="2">
    <source>
        <dbReference type="SAM" id="MobiDB-lite"/>
    </source>
</evidence>
<dbReference type="InterPro" id="IPR011989">
    <property type="entry name" value="ARM-like"/>
</dbReference>
<feature type="domain" description="RNA polymerase II assembly factor Rtp1 C-terminal" evidence="4">
    <location>
        <begin position="556"/>
        <end position="658"/>
    </location>
</feature>
<protein>
    <recommendedName>
        <fullName evidence="7">RNA polymerase II assembly factor RTP1</fullName>
    </recommendedName>
</protein>
<gene>
    <name evidence="5" type="ORF">B0T26DRAFT_463459</name>
</gene>
<dbReference type="AlphaFoldDB" id="A0AA40DNR0"/>
<dbReference type="RefSeq" id="XP_060291702.1">
    <property type="nucleotide sequence ID" value="XM_060435162.1"/>
</dbReference>
<reference evidence="5" key="1">
    <citation type="submission" date="2023-06" db="EMBL/GenBank/DDBJ databases">
        <title>Genome-scale phylogeny and comparative genomics of the fungal order Sordariales.</title>
        <authorList>
            <consortium name="Lawrence Berkeley National Laboratory"/>
            <person name="Hensen N."/>
            <person name="Bonometti L."/>
            <person name="Westerberg I."/>
            <person name="Brannstrom I.O."/>
            <person name="Guillou S."/>
            <person name="Cros-Aarteil S."/>
            <person name="Calhoun S."/>
            <person name="Haridas S."/>
            <person name="Kuo A."/>
            <person name="Mondo S."/>
            <person name="Pangilinan J."/>
            <person name="Riley R."/>
            <person name="LaButti K."/>
            <person name="Andreopoulos B."/>
            <person name="Lipzen A."/>
            <person name="Chen C."/>
            <person name="Yanf M."/>
            <person name="Daum C."/>
            <person name="Ng V."/>
            <person name="Clum A."/>
            <person name="Steindorff A."/>
            <person name="Ohm R."/>
            <person name="Martin F."/>
            <person name="Silar P."/>
            <person name="Natvig D."/>
            <person name="Lalanne C."/>
            <person name="Gautier V."/>
            <person name="Ament-velasquez S.L."/>
            <person name="Kruys A."/>
            <person name="Hutchinson M.I."/>
            <person name="Powell A.J."/>
            <person name="Barry K."/>
            <person name="Miller A.N."/>
            <person name="Grigoriev I.V."/>
            <person name="Debuchy R."/>
            <person name="Gladieux P."/>
            <person name="Thoren M.H."/>
            <person name="Johannesson H."/>
        </authorList>
    </citation>
    <scope>NUCLEOTIDE SEQUENCE</scope>
    <source>
        <strain evidence="5">SMH2392-1A</strain>
    </source>
</reference>
<keyword evidence="6" id="KW-1185">Reference proteome</keyword>
<comment type="caution">
    <text evidence="5">The sequence shown here is derived from an EMBL/GenBank/DDBJ whole genome shotgun (WGS) entry which is preliminary data.</text>
</comment>
<dbReference type="InterPro" id="IPR039600">
    <property type="entry name" value="TANGO6/Rtp1"/>
</dbReference>
<dbReference type="PANTHER" id="PTHR20959:SF1">
    <property type="entry name" value="TRANSPORT AND GOLGI ORGANIZATION PROTEIN 6 HOMOLOG"/>
    <property type="match status" value="1"/>
</dbReference>
<evidence type="ECO:0000313" key="5">
    <source>
        <dbReference type="EMBL" id="KAK0706608.1"/>
    </source>
</evidence>
<accession>A0AA40DNR0</accession>
<evidence type="ECO:0000259" key="3">
    <source>
        <dbReference type="Pfam" id="PF10304"/>
    </source>
</evidence>
<dbReference type="Gene3D" id="1.25.10.10">
    <property type="entry name" value="Leucine-rich Repeat Variant"/>
    <property type="match status" value="1"/>
</dbReference>
<dbReference type="PANTHER" id="PTHR20959">
    <property type="entry name" value="TRANSPORT AND GOLGI ORGANIZATION PROTEIN 6 FAMILY MEMBER"/>
    <property type="match status" value="1"/>
</dbReference>